<dbReference type="PANTHER" id="PTHR10612">
    <property type="entry name" value="APOLIPOPROTEIN D"/>
    <property type="match status" value="1"/>
</dbReference>
<reference evidence="3 4" key="1">
    <citation type="submission" date="2018-04" db="EMBL/GenBank/DDBJ databases">
        <authorList>
            <person name="Zhang X."/>
            <person name="Yuan J."/>
            <person name="Li F."/>
            <person name="Xiang J."/>
        </authorList>
    </citation>
    <scope>NUCLEOTIDE SEQUENCE [LARGE SCALE GENOMIC DNA]</scope>
    <source>
        <tissue evidence="3">Muscle</tissue>
    </source>
</reference>
<dbReference type="Pfam" id="PF00061">
    <property type="entry name" value="Lipocalin"/>
    <property type="match status" value="1"/>
</dbReference>
<dbReference type="OrthoDB" id="6339451at2759"/>
<dbReference type="PRINTS" id="PR01273">
    <property type="entry name" value="INVTBRTCOLOR"/>
</dbReference>
<dbReference type="EMBL" id="QCYY01003255">
    <property type="protein sequence ID" value="ROT64413.1"/>
    <property type="molecule type" value="Genomic_DNA"/>
</dbReference>
<accession>A0A3R7M141</accession>
<keyword evidence="4" id="KW-1185">Reference proteome</keyword>
<dbReference type="GO" id="GO:0006629">
    <property type="term" value="P:lipid metabolic process"/>
    <property type="evidence" value="ECO:0007669"/>
    <property type="project" value="TreeGrafter"/>
</dbReference>
<dbReference type="AlphaFoldDB" id="A0A3R7M141"/>
<dbReference type="InterPro" id="IPR003057">
    <property type="entry name" value="Invtbrt_color"/>
</dbReference>
<dbReference type="InterPro" id="IPR012674">
    <property type="entry name" value="Calycin"/>
</dbReference>
<gene>
    <name evidence="3" type="ORF">C7M84_017647</name>
</gene>
<dbReference type="PANTHER" id="PTHR10612:SF34">
    <property type="entry name" value="APOLIPOPROTEIN D"/>
    <property type="match status" value="1"/>
</dbReference>
<dbReference type="Gene3D" id="2.40.128.20">
    <property type="match status" value="1"/>
</dbReference>
<dbReference type="SUPFAM" id="SSF50814">
    <property type="entry name" value="Lipocalins"/>
    <property type="match status" value="1"/>
</dbReference>
<feature type="domain" description="Lipocalin/cytosolic fatty-acid binding" evidence="2">
    <location>
        <begin position="97"/>
        <end position="173"/>
    </location>
</feature>
<proteinExistence type="predicted"/>
<reference evidence="3 4" key="2">
    <citation type="submission" date="2019-01" db="EMBL/GenBank/DDBJ databases">
        <title>The decoding of complex shrimp genome reveals the adaptation for benthos swimmer, frequently molting mechanism and breeding impact on genome.</title>
        <authorList>
            <person name="Sun Y."/>
            <person name="Gao Y."/>
            <person name="Yu Y."/>
        </authorList>
    </citation>
    <scope>NUCLEOTIDE SEQUENCE [LARGE SCALE GENOMIC DNA]</scope>
    <source>
        <tissue evidence="3">Muscle</tissue>
    </source>
</reference>
<comment type="caution">
    <text evidence="3">The sequence shown here is derived from an EMBL/GenBank/DDBJ whole genome shotgun (WGS) entry which is preliminary data.</text>
</comment>
<dbReference type="GO" id="GO:0005737">
    <property type="term" value="C:cytoplasm"/>
    <property type="evidence" value="ECO:0007669"/>
    <property type="project" value="TreeGrafter"/>
</dbReference>
<keyword evidence="1" id="KW-1015">Disulfide bond</keyword>
<evidence type="ECO:0000313" key="3">
    <source>
        <dbReference type="EMBL" id="ROT64413.1"/>
    </source>
</evidence>
<protein>
    <submittedName>
        <fullName evidence="3">Crustacyanin subunit C</fullName>
    </submittedName>
</protein>
<evidence type="ECO:0000259" key="2">
    <source>
        <dbReference type="Pfam" id="PF00061"/>
    </source>
</evidence>
<dbReference type="Proteomes" id="UP000283509">
    <property type="component" value="Unassembled WGS sequence"/>
</dbReference>
<evidence type="ECO:0000313" key="4">
    <source>
        <dbReference type="Proteomes" id="UP000283509"/>
    </source>
</evidence>
<dbReference type="InterPro" id="IPR000566">
    <property type="entry name" value="Lipocln_cytosolic_FA-bd_dom"/>
</dbReference>
<sequence length="185" mass="20515">MLHKAENCTPDLQKRNPDLRSNMKSSLIVLALVAVVAADKIPASLSQESVLRLHSVPVNLFPDGNKISAKSTGISADGRTARRHGQIAPMPLGEANLSIDYEESFMAPFVILDTDYDNFACIHSCIDFSQGYLADFAFIFSRSPSMSDKHLKRCETAFRNIGLDTSRFTKTVQGHSCRYETHMAF</sequence>
<organism evidence="3 4">
    <name type="scientific">Penaeus vannamei</name>
    <name type="common">Whiteleg shrimp</name>
    <name type="synonym">Litopenaeus vannamei</name>
    <dbReference type="NCBI Taxonomy" id="6689"/>
    <lineage>
        <taxon>Eukaryota</taxon>
        <taxon>Metazoa</taxon>
        <taxon>Ecdysozoa</taxon>
        <taxon>Arthropoda</taxon>
        <taxon>Crustacea</taxon>
        <taxon>Multicrustacea</taxon>
        <taxon>Malacostraca</taxon>
        <taxon>Eumalacostraca</taxon>
        <taxon>Eucarida</taxon>
        <taxon>Decapoda</taxon>
        <taxon>Dendrobranchiata</taxon>
        <taxon>Penaeoidea</taxon>
        <taxon>Penaeidae</taxon>
        <taxon>Penaeus</taxon>
    </lineage>
</organism>
<name>A0A3R7M141_PENVA</name>
<evidence type="ECO:0000256" key="1">
    <source>
        <dbReference type="ARBA" id="ARBA00023157"/>
    </source>
</evidence>
<dbReference type="GO" id="GO:0000302">
    <property type="term" value="P:response to reactive oxygen species"/>
    <property type="evidence" value="ECO:0007669"/>
    <property type="project" value="TreeGrafter"/>
</dbReference>
<dbReference type="GO" id="GO:0031409">
    <property type="term" value="F:pigment binding"/>
    <property type="evidence" value="ECO:0007669"/>
    <property type="project" value="InterPro"/>
</dbReference>